<dbReference type="Gene3D" id="3.40.50.2300">
    <property type="match status" value="1"/>
</dbReference>
<dbReference type="PANTHER" id="PTHR44591">
    <property type="entry name" value="STRESS RESPONSE REGULATOR PROTEIN 1"/>
    <property type="match status" value="1"/>
</dbReference>
<dbReference type="PROSITE" id="PS50110">
    <property type="entry name" value="RESPONSE_REGULATORY"/>
    <property type="match status" value="1"/>
</dbReference>
<comment type="caution">
    <text evidence="4">The sequence shown here is derived from an EMBL/GenBank/DDBJ whole genome shotgun (WGS) entry which is preliminary data.</text>
</comment>
<organism evidence="4 5">
    <name type="scientific">Flavobacterium plantiphilum</name>
    <dbReference type="NCBI Taxonomy" id="3163297"/>
    <lineage>
        <taxon>Bacteria</taxon>
        <taxon>Pseudomonadati</taxon>
        <taxon>Bacteroidota</taxon>
        <taxon>Flavobacteriia</taxon>
        <taxon>Flavobacteriales</taxon>
        <taxon>Flavobacteriaceae</taxon>
        <taxon>Flavobacterium</taxon>
    </lineage>
</organism>
<dbReference type="InterPro" id="IPR011006">
    <property type="entry name" value="CheY-like_superfamily"/>
</dbReference>
<evidence type="ECO:0000256" key="1">
    <source>
        <dbReference type="ARBA" id="ARBA00022553"/>
    </source>
</evidence>
<keyword evidence="5" id="KW-1185">Reference proteome</keyword>
<evidence type="ECO:0000256" key="2">
    <source>
        <dbReference type="PROSITE-ProRule" id="PRU00169"/>
    </source>
</evidence>
<dbReference type="InterPro" id="IPR001789">
    <property type="entry name" value="Sig_transdc_resp-reg_receiver"/>
</dbReference>
<dbReference type="Pfam" id="PF00072">
    <property type="entry name" value="Response_reg"/>
    <property type="match status" value="1"/>
</dbReference>
<feature type="domain" description="Response regulatory" evidence="3">
    <location>
        <begin position="5"/>
        <end position="122"/>
    </location>
</feature>
<dbReference type="SMART" id="SM00448">
    <property type="entry name" value="REC"/>
    <property type="match status" value="1"/>
</dbReference>
<gene>
    <name evidence="4" type="ORF">ABS764_12900</name>
</gene>
<evidence type="ECO:0000313" key="4">
    <source>
        <dbReference type="EMBL" id="MFL9831746.1"/>
    </source>
</evidence>
<protein>
    <submittedName>
        <fullName evidence="4">Response regulator</fullName>
    </submittedName>
</protein>
<evidence type="ECO:0000259" key="3">
    <source>
        <dbReference type="PROSITE" id="PS50110"/>
    </source>
</evidence>
<evidence type="ECO:0000313" key="5">
    <source>
        <dbReference type="Proteomes" id="UP001629260"/>
    </source>
</evidence>
<reference evidence="4 5" key="1">
    <citation type="submission" date="2024-06" db="EMBL/GenBank/DDBJ databases">
        <authorList>
            <person name="Kaempfer P."/>
            <person name="Viver T."/>
        </authorList>
    </citation>
    <scope>NUCLEOTIDE SEQUENCE [LARGE SCALE GENOMIC DNA]</scope>
    <source>
        <strain evidence="4 5">ST-87</strain>
    </source>
</reference>
<accession>A0ABW8XV27</accession>
<dbReference type="RefSeq" id="WP_408082214.1">
    <property type="nucleotide sequence ID" value="NZ_JBELQA010000007.1"/>
</dbReference>
<keyword evidence="1 2" id="KW-0597">Phosphoprotein</keyword>
<dbReference type="EMBL" id="JBELQA010000007">
    <property type="protein sequence ID" value="MFL9831746.1"/>
    <property type="molecule type" value="Genomic_DNA"/>
</dbReference>
<dbReference type="PANTHER" id="PTHR44591:SF3">
    <property type="entry name" value="RESPONSE REGULATORY DOMAIN-CONTAINING PROTEIN"/>
    <property type="match status" value="1"/>
</dbReference>
<dbReference type="SUPFAM" id="SSF52172">
    <property type="entry name" value="CheY-like"/>
    <property type="match status" value="1"/>
</dbReference>
<feature type="modified residue" description="4-aspartylphosphate" evidence="2">
    <location>
        <position position="57"/>
    </location>
</feature>
<dbReference type="InterPro" id="IPR050595">
    <property type="entry name" value="Bact_response_regulator"/>
</dbReference>
<dbReference type="Proteomes" id="UP001629260">
    <property type="component" value="Unassembled WGS sequence"/>
</dbReference>
<proteinExistence type="predicted"/>
<name>A0ABW8XV27_9FLAO</name>
<sequence>MKYKNILQIDDDFDDCDFFEQAVKTITDAAYTSIQNPIDALHKLINGEINPDLIFLDINMPCMSGKEVLSEIKKSEKIKDIPVIFLSTSSLYAEDAIISGARDYLVKPNSISELRKLLSKILLM</sequence>